<dbReference type="STRING" id="264251.FB00_08170"/>
<keyword evidence="1" id="KW-0812">Transmembrane</keyword>
<feature type="transmembrane region" description="Helical" evidence="1">
    <location>
        <begin position="94"/>
        <end position="119"/>
    </location>
</feature>
<evidence type="ECO:0000256" key="1">
    <source>
        <dbReference type="SAM" id="Phobius"/>
    </source>
</evidence>
<proteinExistence type="predicted"/>
<evidence type="ECO:0000313" key="2">
    <source>
        <dbReference type="EMBL" id="KLN35113.1"/>
    </source>
</evidence>
<protein>
    <submittedName>
        <fullName evidence="2">Uncharacterized protein</fullName>
    </submittedName>
</protein>
<keyword evidence="3" id="KW-1185">Reference proteome</keyword>
<dbReference type="Proteomes" id="UP000035265">
    <property type="component" value="Unassembled WGS sequence"/>
</dbReference>
<dbReference type="AlphaFoldDB" id="A0A0H2KPM2"/>
<comment type="caution">
    <text evidence="2">The sequence shown here is derived from an EMBL/GenBank/DDBJ whole genome shotgun (WGS) entry which is preliminary data.</text>
</comment>
<dbReference type="EMBL" id="JNBQ01000006">
    <property type="protein sequence ID" value="KLN35113.1"/>
    <property type="molecule type" value="Genomic_DNA"/>
</dbReference>
<reference evidence="2 3" key="1">
    <citation type="submission" date="2014-05" db="EMBL/GenBank/DDBJ databases">
        <title>Cellulosimicrobium funkei U11 genome.</title>
        <authorList>
            <person name="Hu C."/>
            <person name="Gong Y."/>
            <person name="Wan W."/>
            <person name="Jiang M."/>
        </authorList>
    </citation>
    <scope>NUCLEOTIDE SEQUENCE [LARGE SCALE GENOMIC DNA]</scope>
    <source>
        <strain evidence="2 3">U11</strain>
    </source>
</reference>
<dbReference type="PATRIC" id="fig|264251.5.peg.1664"/>
<gene>
    <name evidence="2" type="ORF">FB00_08170</name>
</gene>
<name>A0A0H2KPM2_9MICO</name>
<evidence type="ECO:0000313" key="3">
    <source>
        <dbReference type="Proteomes" id="UP000035265"/>
    </source>
</evidence>
<sequence length="194" mass="20069">MGAVLRTTVPRAWSRGVTRTSVVPVTGRLLGPALLLLTLLAALVTQLADRGYAVVHQCVTVPGAWGVAGMHLALVHETPDCPSGTALGGDPAAMVTVVGVLALPVVVAHVVVAAVAWGVSAWARRAHERSRAVVAGAARTLRVVVRGALHPVRAIVAGARRVVRPVPDPVPAALHHLADAVVRTRRGPPRLALL</sequence>
<keyword evidence="1" id="KW-0472">Membrane</keyword>
<accession>A0A0H2KPM2</accession>
<feature type="transmembrane region" description="Helical" evidence="1">
    <location>
        <begin position="29"/>
        <end position="47"/>
    </location>
</feature>
<keyword evidence="1" id="KW-1133">Transmembrane helix</keyword>
<organism evidence="2 3">
    <name type="scientific">Cellulosimicrobium funkei</name>
    <dbReference type="NCBI Taxonomy" id="264251"/>
    <lineage>
        <taxon>Bacteria</taxon>
        <taxon>Bacillati</taxon>
        <taxon>Actinomycetota</taxon>
        <taxon>Actinomycetes</taxon>
        <taxon>Micrococcales</taxon>
        <taxon>Promicromonosporaceae</taxon>
        <taxon>Cellulosimicrobium</taxon>
    </lineage>
</organism>